<evidence type="ECO:0000256" key="3">
    <source>
        <dbReference type="ARBA" id="ARBA00022679"/>
    </source>
</evidence>
<keyword evidence="3" id="KW-0808">Transferase</keyword>
<evidence type="ECO:0000259" key="11">
    <source>
        <dbReference type="PROSITE" id="PS50011"/>
    </source>
</evidence>
<name>A0A6P5ED25_ANACO</name>
<keyword evidence="9" id="KW-0175">Coiled coil</keyword>
<keyword evidence="2" id="KW-0723">Serine/threonine-protein kinase</keyword>
<evidence type="ECO:0000256" key="6">
    <source>
        <dbReference type="ARBA" id="ARBA00022840"/>
    </source>
</evidence>
<dbReference type="GO" id="GO:0004674">
    <property type="term" value="F:protein serine/threonine kinase activity"/>
    <property type="evidence" value="ECO:0007669"/>
    <property type="project" value="UniProtKB-KW"/>
</dbReference>
<dbReference type="GO" id="GO:0005737">
    <property type="term" value="C:cytoplasm"/>
    <property type="evidence" value="ECO:0007669"/>
    <property type="project" value="TreeGrafter"/>
</dbReference>
<dbReference type="RefSeq" id="XP_020081117.1">
    <property type="nucleotide sequence ID" value="XM_020225528.1"/>
</dbReference>
<evidence type="ECO:0000256" key="10">
    <source>
        <dbReference type="SAM" id="MobiDB-lite"/>
    </source>
</evidence>
<reference evidence="13" key="2">
    <citation type="submission" date="2025-08" db="UniProtKB">
        <authorList>
            <consortium name="RefSeq"/>
        </authorList>
    </citation>
    <scope>IDENTIFICATION</scope>
    <source>
        <tissue evidence="13">Leaf</tissue>
    </source>
</reference>
<feature type="compositionally biased region" description="Polar residues" evidence="10">
    <location>
        <begin position="599"/>
        <end position="612"/>
    </location>
</feature>
<accession>A0A6P5ED25</accession>
<protein>
    <recommendedName>
        <fullName evidence="1">non-specific serine/threonine protein kinase</fullName>
        <ecNumber evidence="1">2.7.11.1</ecNumber>
    </recommendedName>
</protein>
<evidence type="ECO:0000256" key="2">
    <source>
        <dbReference type="ARBA" id="ARBA00022527"/>
    </source>
</evidence>
<feature type="region of interest" description="Disordered" evidence="10">
    <location>
        <begin position="579"/>
        <end position="612"/>
    </location>
</feature>
<dbReference type="InterPro" id="IPR000719">
    <property type="entry name" value="Prot_kinase_dom"/>
</dbReference>
<keyword evidence="5" id="KW-0418">Kinase</keyword>
<dbReference type="AlphaFoldDB" id="A0A6P5ED25"/>
<keyword evidence="6" id="KW-0067">ATP-binding</keyword>
<dbReference type="SUPFAM" id="SSF56112">
    <property type="entry name" value="Protein kinase-like (PK-like)"/>
    <property type="match status" value="1"/>
</dbReference>
<dbReference type="GeneID" id="109704750"/>
<dbReference type="Proteomes" id="UP000515123">
    <property type="component" value="Linkage group 2"/>
</dbReference>
<dbReference type="GO" id="GO:0005524">
    <property type="term" value="F:ATP binding"/>
    <property type="evidence" value="ECO:0007669"/>
    <property type="project" value="UniProtKB-KW"/>
</dbReference>
<dbReference type="PROSITE" id="PS50011">
    <property type="entry name" value="PROTEIN_KINASE_DOM"/>
    <property type="match status" value="1"/>
</dbReference>
<dbReference type="InterPro" id="IPR008271">
    <property type="entry name" value="Ser/Thr_kinase_AS"/>
</dbReference>
<dbReference type="Pfam" id="PF00069">
    <property type="entry name" value="Pkinase"/>
    <property type="match status" value="1"/>
</dbReference>
<dbReference type="FunFam" id="1.10.510.10:FF:000349">
    <property type="entry name" value="probable serine/threonine-protein kinase DDB_G0280111"/>
    <property type="match status" value="1"/>
</dbReference>
<gene>
    <name evidence="13" type="primary">LOC109704750</name>
</gene>
<dbReference type="Gene3D" id="1.10.510.10">
    <property type="entry name" value="Transferase(Phosphotransferase) domain 1"/>
    <property type="match status" value="1"/>
</dbReference>
<comment type="catalytic activity">
    <reaction evidence="7">
        <text>L-threonyl-[protein] + ATP = O-phospho-L-threonyl-[protein] + ADP + H(+)</text>
        <dbReference type="Rhea" id="RHEA:46608"/>
        <dbReference type="Rhea" id="RHEA-COMP:11060"/>
        <dbReference type="Rhea" id="RHEA-COMP:11605"/>
        <dbReference type="ChEBI" id="CHEBI:15378"/>
        <dbReference type="ChEBI" id="CHEBI:30013"/>
        <dbReference type="ChEBI" id="CHEBI:30616"/>
        <dbReference type="ChEBI" id="CHEBI:61977"/>
        <dbReference type="ChEBI" id="CHEBI:456216"/>
        <dbReference type="EC" id="2.7.11.1"/>
    </reaction>
</comment>
<dbReference type="PROSITE" id="PS00108">
    <property type="entry name" value="PROTEIN_KINASE_ST"/>
    <property type="match status" value="1"/>
</dbReference>
<evidence type="ECO:0000256" key="5">
    <source>
        <dbReference type="ARBA" id="ARBA00022777"/>
    </source>
</evidence>
<proteinExistence type="predicted"/>
<reference evidence="12" key="1">
    <citation type="journal article" date="2015" name="Nat. Genet.">
        <title>The pineapple genome and the evolution of CAM photosynthesis.</title>
        <authorList>
            <person name="Ming R."/>
            <person name="VanBuren R."/>
            <person name="Wai C.M."/>
            <person name="Tang H."/>
            <person name="Schatz M.C."/>
            <person name="Bowers J.E."/>
            <person name="Lyons E."/>
            <person name="Wang M.L."/>
            <person name="Chen J."/>
            <person name="Biggers E."/>
            <person name="Zhang J."/>
            <person name="Huang L."/>
            <person name="Zhang L."/>
            <person name="Miao W."/>
            <person name="Zhang J."/>
            <person name="Ye Z."/>
            <person name="Miao C."/>
            <person name="Lin Z."/>
            <person name="Wang H."/>
            <person name="Zhou H."/>
            <person name="Yim W.C."/>
            <person name="Priest H.D."/>
            <person name="Zheng C."/>
            <person name="Woodhouse M."/>
            <person name="Edger P.P."/>
            <person name="Guyot R."/>
            <person name="Guo H.B."/>
            <person name="Guo H."/>
            <person name="Zheng G."/>
            <person name="Singh R."/>
            <person name="Sharma A."/>
            <person name="Min X."/>
            <person name="Zheng Y."/>
            <person name="Lee H."/>
            <person name="Gurtowski J."/>
            <person name="Sedlazeck F.J."/>
            <person name="Harkess A."/>
            <person name="McKain M.R."/>
            <person name="Liao Z."/>
            <person name="Fang J."/>
            <person name="Liu J."/>
            <person name="Zhang X."/>
            <person name="Zhang Q."/>
            <person name="Hu W."/>
            <person name="Qin Y."/>
            <person name="Wang K."/>
            <person name="Chen L.Y."/>
            <person name="Shirley N."/>
            <person name="Lin Y.R."/>
            <person name="Liu L.Y."/>
            <person name="Hernandez A.G."/>
            <person name="Wright C.L."/>
            <person name="Bulone V."/>
            <person name="Tuskan G.A."/>
            <person name="Heath K."/>
            <person name="Zee F."/>
            <person name="Moore P.H."/>
            <person name="Sunkar R."/>
            <person name="Leebens-Mack J.H."/>
            <person name="Mockler T."/>
            <person name="Bennetzen J.L."/>
            <person name="Freeling M."/>
            <person name="Sankoff D."/>
            <person name="Paterson A.H."/>
            <person name="Zhu X."/>
            <person name="Yang X."/>
            <person name="Smith J.A."/>
            <person name="Cushman J.C."/>
            <person name="Paull R.E."/>
            <person name="Yu Q."/>
        </authorList>
    </citation>
    <scope>NUCLEOTIDE SEQUENCE [LARGE SCALE GENOMIC DNA]</scope>
    <source>
        <strain evidence="12">cv. F153</strain>
    </source>
</reference>
<dbReference type="EC" id="2.7.11.1" evidence="1"/>
<evidence type="ECO:0000313" key="12">
    <source>
        <dbReference type="Proteomes" id="UP000515123"/>
    </source>
</evidence>
<dbReference type="PANTHER" id="PTHR22967:SF57">
    <property type="entry name" value="AUXILIN, ISOFORM A-RELATED"/>
    <property type="match status" value="1"/>
</dbReference>
<dbReference type="PANTHER" id="PTHR22967">
    <property type="entry name" value="SERINE/THREONINE PROTEIN KINASE"/>
    <property type="match status" value="1"/>
</dbReference>
<feature type="domain" description="Protein kinase" evidence="11">
    <location>
        <begin position="27"/>
        <end position="297"/>
    </location>
</feature>
<dbReference type="CDD" id="cd13985">
    <property type="entry name" value="STKc_GAK_like"/>
    <property type="match status" value="1"/>
</dbReference>
<keyword evidence="12" id="KW-1185">Reference proteome</keyword>
<dbReference type="OrthoDB" id="248923at2759"/>
<comment type="catalytic activity">
    <reaction evidence="8">
        <text>L-seryl-[protein] + ATP = O-phospho-L-seryl-[protein] + ADP + H(+)</text>
        <dbReference type="Rhea" id="RHEA:17989"/>
        <dbReference type="Rhea" id="RHEA-COMP:9863"/>
        <dbReference type="Rhea" id="RHEA-COMP:11604"/>
        <dbReference type="ChEBI" id="CHEBI:15378"/>
        <dbReference type="ChEBI" id="CHEBI:29999"/>
        <dbReference type="ChEBI" id="CHEBI:30616"/>
        <dbReference type="ChEBI" id="CHEBI:83421"/>
        <dbReference type="ChEBI" id="CHEBI:456216"/>
        <dbReference type="EC" id="2.7.11.1"/>
    </reaction>
</comment>
<evidence type="ECO:0000256" key="1">
    <source>
        <dbReference type="ARBA" id="ARBA00012513"/>
    </source>
</evidence>
<feature type="region of interest" description="Disordered" evidence="10">
    <location>
        <begin position="329"/>
        <end position="366"/>
    </location>
</feature>
<evidence type="ECO:0000256" key="7">
    <source>
        <dbReference type="ARBA" id="ARBA00047899"/>
    </source>
</evidence>
<evidence type="ECO:0000256" key="4">
    <source>
        <dbReference type="ARBA" id="ARBA00022741"/>
    </source>
</evidence>
<organism evidence="12 13">
    <name type="scientific">Ananas comosus</name>
    <name type="common">Pineapple</name>
    <name type="synonym">Ananas ananas</name>
    <dbReference type="NCBI Taxonomy" id="4615"/>
    <lineage>
        <taxon>Eukaryota</taxon>
        <taxon>Viridiplantae</taxon>
        <taxon>Streptophyta</taxon>
        <taxon>Embryophyta</taxon>
        <taxon>Tracheophyta</taxon>
        <taxon>Spermatophyta</taxon>
        <taxon>Magnoliopsida</taxon>
        <taxon>Liliopsida</taxon>
        <taxon>Poales</taxon>
        <taxon>Bromeliaceae</taxon>
        <taxon>Bromelioideae</taxon>
        <taxon>Ananas</taxon>
    </lineage>
</organism>
<keyword evidence="4" id="KW-0547">Nucleotide-binding</keyword>
<evidence type="ECO:0000313" key="13">
    <source>
        <dbReference type="RefSeq" id="XP_020081117.1"/>
    </source>
</evidence>
<dbReference type="InterPro" id="IPR011009">
    <property type="entry name" value="Kinase-like_dom_sf"/>
</dbReference>
<evidence type="ECO:0000256" key="8">
    <source>
        <dbReference type="ARBA" id="ARBA00048679"/>
    </source>
</evidence>
<sequence>MWMFKPFAGKEPTNLEGRTVAVGNVKVNVRNVIAEGGFSCVYIARDSADASKQYALKHMICNDQDSLDLITKEIKVMLLLKGHPNVVNLVAHTITDTGRMKEALLLMEFCEKSLVNALEDRGGAYFEERQVLLILRDVCNAVFAMHSQSPPVAHRDLKVENVLLGSNGAWKLCDFGSTSTNHKRFDRPEEMGIEEDNIRKHTTPAYRAPEMWDLYRKEVISEKVDIWALGCLLHRICYLKLAFDGESKLQILNGNYQIPDIPKCSSFITGLIKDMLESSPSARPDITQVWFRVNEQLPMELQKNLPDGIPSAIGITPASVLLDEEAHKRTPMMPRRSPPPPPSSKEQVRSTSQAAEQEMLESKLSRTGQAPIGAFWSTQHAQNPPVVENNRPLFEKEQIKTSLTKQNQNRMDIRNSADFSIHDSQKTIMPNPGGKPSFQTAAFNTFVADFDTSKVNSGSTGGDSKDNLSRRKELEEEVQNLKEQLKKTNMEKKEINSKYEELSTICHSQRQEIQHLKQALAAAPASSLTNCSLKSNPQLQTLQREKTEGTVRERHQGMFASSSSLPNSDAKQWLAFTEPKPQPTPNGYHSKLPAGPINGLQNSTERKATSSSNDLLGFGLETLIVPPPNNAHLSGTDARECSSQRFSGVTMNPENQQPPGWANF</sequence>
<dbReference type="SMART" id="SM00220">
    <property type="entry name" value="S_TKc"/>
    <property type="match status" value="1"/>
</dbReference>
<feature type="coiled-coil region" evidence="9">
    <location>
        <begin position="464"/>
        <end position="505"/>
    </location>
</feature>
<evidence type="ECO:0000256" key="9">
    <source>
        <dbReference type="SAM" id="Coils"/>
    </source>
</evidence>